<dbReference type="EMBL" id="FNIN01000002">
    <property type="protein sequence ID" value="SDN43712.1"/>
    <property type="molecule type" value="Genomic_DNA"/>
</dbReference>
<dbReference type="InterPro" id="IPR050388">
    <property type="entry name" value="ABC_Ni/Peptide_Import"/>
</dbReference>
<dbReference type="InterPro" id="IPR027417">
    <property type="entry name" value="P-loop_NTPase"/>
</dbReference>
<dbReference type="InterPro" id="IPR003593">
    <property type="entry name" value="AAA+_ATPase"/>
</dbReference>
<evidence type="ECO:0000256" key="13">
    <source>
        <dbReference type="ARBA" id="ARBA00048610"/>
    </source>
</evidence>
<evidence type="ECO:0000256" key="12">
    <source>
        <dbReference type="ARBA" id="ARBA00044143"/>
    </source>
</evidence>
<dbReference type="Pfam" id="PF00005">
    <property type="entry name" value="ABC_tran"/>
    <property type="match status" value="1"/>
</dbReference>
<dbReference type="CDD" id="cd03257">
    <property type="entry name" value="ABC_NikE_OppD_transporters"/>
    <property type="match status" value="1"/>
</dbReference>
<dbReference type="GO" id="GO:0005886">
    <property type="term" value="C:plasma membrane"/>
    <property type="evidence" value="ECO:0007669"/>
    <property type="project" value="UniProtKB-SubCell"/>
</dbReference>
<keyword evidence="4" id="KW-1003">Cell membrane</keyword>
<dbReference type="FunFam" id="3.40.50.300:FF:000016">
    <property type="entry name" value="Oligopeptide ABC transporter ATP-binding component"/>
    <property type="match status" value="1"/>
</dbReference>
<dbReference type="NCBIfam" id="TIGR01727">
    <property type="entry name" value="oligo_HPY"/>
    <property type="match status" value="1"/>
</dbReference>
<evidence type="ECO:0000256" key="6">
    <source>
        <dbReference type="ARBA" id="ARBA00022840"/>
    </source>
</evidence>
<evidence type="ECO:0000256" key="10">
    <source>
        <dbReference type="ARBA" id="ARBA00038669"/>
    </source>
</evidence>
<comment type="subcellular location">
    <subcellularLocation>
        <location evidence="1">Cell inner membrane</location>
        <topology evidence="1">Peripheral membrane protein</topology>
    </subcellularLocation>
</comment>
<evidence type="ECO:0000256" key="3">
    <source>
        <dbReference type="ARBA" id="ARBA00022448"/>
    </source>
</evidence>
<dbReference type="EC" id="7.2.2.11" evidence="11"/>
<keyword evidence="6 15" id="KW-0067">ATP-binding</keyword>
<protein>
    <recommendedName>
        <fullName evidence="12">Nickel import system ATP-binding protein NikD</fullName>
        <ecNumber evidence="11">7.2.2.11</ecNumber>
    </recommendedName>
</protein>
<reference evidence="15 16" key="1">
    <citation type="submission" date="2016-10" db="EMBL/GenBank/DDBJ databases">
        <authorList>
            <person name="de Groot N.N."/>
        </authorList>
    </citation>
    <scope>NUCLEOTIDE SEQUENCE [LARGE SCALE GENOMIC DNA]</scope>
    <source>
        <strain evidence="15 16">DSM 15269</strain>
    </source>
</reference>
<dbReference type="GO" id="GO:0005524">
    <property type="term" value="F:ATP binding"/>
    <property type="evidence" value="ECO:0007669"/>
    <property type="project" value="UniProtKB-KW"/>
</dbReference>
<evidence type="ECO:0000256" key="11">
    <source>
        <dbReference type="ARBA" id="ARBA00039098"/>
    </source>
</evidence>
<dbReference type="InterPro" id="IPR017871">
    <property type="entry name" value="ABC_transporter-like_CS"/>
</dbReference>
<dbReference type="SUPFAM" id="SSF52540">
    <property type="entry name" value="P-loop containing nucleoside triphosphate hydrolases"/>
    <property type="match status" value="1"/>
</dbReference>
<dbReference type="PANTHER" id="PTHR43297:SF13">
    <property type="entry name" value="NICKEL ABC TRANSPORTER, ATP-BINDING PROTEIN"/>
    <property type="match status" value="1"/>
</dbReference>
<evidence type="ECO:0000256" key="1">
    <source>
        <dbReference type="ARBA" id="ARBA00004417"/>
    </source>
</evidence>
<dbReference type="STRING" id="206665.SAMN04488516_102134"/>
<name>A0A1H0BDF9_9BACT</name>
<evidence type="ECO:0000256" key="5">
    <source>
        <dbReference type="ARBA" id="ARBA00022741"/>
    </source>
</evidence>
<dbReference type="InterPro" id="IPR013563">
    <property type="entry name" value="Oligopep_ABC_C"/>
</dbReference>
<dbReference type="Pfam" id="PF08352">
    <property type="entry name" value="oligo_HPY"/>
    <property type="match status" value="1"/>
</dbReference>
<dbReference type="SMART" id="SM00382">
    <property type="entry name" value="AAA"/>
    <property type="match status" value="1"/>
</dbReference>
<dbReference type="InterPro" id="IPR003439">
    <property type="entry name" value="ABC_transporter-like_ATP-bd"/>
</dbReference>
<evidence type="ECO:0000259" key="14">
    <source>
        <dbReference type="PROSITE" id="PS50893"/>
    </source>
</evidence>
<keyword evidence="9" id="KW-0472">Membrane</keyword>
<evidence type="ECO:0000256" key="2">
    <source>
        <dbReference type="ARBA" id="ARBA00005417"/>
    </source>
</evidence>
<keyword evidence="3" id="KW-0813">Transport</keyword>
<keyword evidence="7" id="KW-1278">Translocase</keyword>
<dbReference type="RefSeq" id="WP_200779100.1">
    <property type="nucleotide sequence ID" value="NZ_FNIN01000002.1"/>
</dbReference>
<comment type="similarity">
    <text evidence="2">Belongs to the ABC transporter superfamily.</text>
</comment>
<evidence type="ECO:0000256" key="9">
    <source>
        <dbReference type="ARBA" id="ARBA00023136"/>
    </source>
</evidence>
<accession>A0A1H0BDF9</accession>
<keyword evidence="5" id="KW-0547">Nucleotide-binding</keyword>
<keyword evidence="16" id="KW-1185">Reference proteome</keyword>
<dbReference type="AlphaFoldDB" id="A0A1H0BDF9"/>
<sequence length="316" mass="35476">MSQKNILSIKNLAVQFLLDKKRIRALSSINLSIYKREILGIIGESGSGKSILALSILKLLPSNTEIKGEILFDQKNLINLSEKKLSKIRGKKIAWIPQNPDNSLNPLLQIGKQISESIKLHHKISYKQARNTTLALLELLQITPARQRINQYPFQYSGGMKQRALVAIGAATFPQLLIADEPTKGLDIVRKRETLYFLKKIKSATNASILLITHDLKFAEKICNRVAIMYCGEIIEISPASLFFNKPLHPYSIALLQALPAQGLQNIPGPLPHPLSLPKGCNFSPRCKFFTDKCLTQPPIIKIKNSYVKCWLYDNP</sequence>
<proteinExistence type="inferred from homology"/>
<evidence type="ECO:0000313" key="15">
    <source>
        <dbReference type="EMBL" id="SDN43712.1"/>
    </source>
</evidence>
<dbReference type="GO" id="GO:0016887">
    <property type="term" value="F:ATP hydrolysis activity"/>
    <property type="evidence" value="ECO:0007669"/>
    <property type="project" value="InterPro"/>
</dbReference>
<keyword evidence="8" id="KW-0406">Ion transport</keyword>
<evidence type="ECO:0000256" key="7">
    <source>
        <dbReference type="ARBA" id="ARBA00022967"/>
    </source>
</evidence>
<dbReference type="PROSITE" id="PS00211">
    <property type="entry name" value="ABC_TRANSPORTER_1"/>
    <property type="match status" value="1"/>
</dbReference>
<gene>
    <name evidence="15" type="ORF">SAMN04488516_102134</name>
</gene>
<dbReference type="PROSITE" id="PS50893">
    <property type="entry name" value="ABC_TRANSPORTER_2"/>
    <property type="match status" value="1"/>
</dbReference>
<evidence type="ECO:0000313" key="16">
    <source>
        <dbReference type="Proteomes" id="UP000199602"/>
    </source>
</evidence>
<feature type="domain" description="ABC transporter" evidence="14">
    <location>
        <begin position="7"/>
        <end position="256"/>
    </location>
</feature>
<organism evidence="15 16">
    <name type="scientific">Desulfonauticus submarinus</name>
    <dbReference type="NCBI Taxonomy" id="206665"/>
    <lineage>
        <taxon>Bacteria</taxon>
        <taxon>Pseudomonadati</taxon>
        <taxon>Thermodesulfobacteriota</taxon>
        <taxon>Desulfovibrionia</taxon>
        <taxon>Desulfovibrionales</taxon>
        <taxon>Desulfonauticaceae</taxon>
        <taxon>Desulfonauticus</taxon>
    </lineage>
</organism>
<evidence type="ECO:0000256" key="8">
    <source>
        <dbReference type="ARBA" id="ARBA00023065"/>
    </source>
</evidence>
<comment type="catalytic activity">
    <reaction evidence="13">
        <text>Ni(2+)(out) + ATP + H2O = Ni(2+)(in) + ADP + phosphate + H(+)</text>
        <dbReference type="Rhea" id="RHEA:15557"/>
        <dbReference type="ChEBI" id="CHEBI:15377"/>
        <dbReference type="ChEBI" id="CHEBI:15378"/>
        <dbReference type="ChEBI" id="CHEBI:30616"/>
        <dbReference type="ChEBI" id="CHEBI:43474"/>
        <dbReference type="ChEBI" id="CHEBI:49786"/>
        <dbReference type="ChEBI" id="CHEBI:456216"/>
        <dbReference type="EC" id="7.2.2.11"/>
    </reaction>
    <physiologicalReaction direction="left-to-right" evidence="13">
        <dbReference type="Rhea" id="RHEA:15558"/>
    </physiologicalReaction>
</comment>
<dbReference type="GO" id="GO:0015833">
    <property type="term" value="P:peptide transport"/>
    <property type="evidence" value="ECO:0007669"/>
    <property type="project" value="InterPro"/>
</dbReference>
<dbReference type="Proteomes" id="UP000199602">
    <property type="component" value="Unassembled WGS sequence"/>
</dbReference>
<dbReference type="PANTHER" id="PTHR43297">
    <property type="entry name" value="OLIGOPEPTIDE TRANSPORT ATP-BINDING PROTEIN APPD"/>
    <property type="match status" value="1"/>
</dbReference>
<comment type="subunit">
    <text evidence="10">The complex is composed of two ATP-binding proteins (NikD and NikE), two transmembrane proteins (NikB and NikC) and a solute-binding protein (NikA).</text>
</comment>
<evidence type="ECO:0000256" key="4">
    <source>
        <dbReference type="ARBA" id="ARBA00022475"/>
    </source>
</evidence>
<dbReference type="Gene3D" id="3.40.50.300">
    <property type="entry name" value="P-loop containing nucleotide triphosphate hydrolases"/>
    <property type="match status" value="1"/>
</dbReference>
<dbReference type="GO" id="GO:0015413">
    <property type="term" value="F:ABC-type nickel transporter activity"/>
    <property type="evidence" value="ECO:0007669"/>
    <property type="project" value="UniProtKB-EC"/>
</dbReference>